<dbReference type="Proteomes" id="UP000184612">
    <property type="component" value="Unassembled WGS sequence"/>
</dbReference>
<accession>A0A1M7Y3Z2</accession>
<name>A0A1M7Y3Z2_9FIRM</name>
<gene>
    <name evidence="1" type="ORF">SAMN02745217_01331</name>
</gene>
<organism evidence="1 2">
    <name type="scientific">Anaerocolumna xylanovorans DSM 12503</name>
    <dbReference type="NCBI Taxonomy" id="1121345"/>
    <lineage>
        <taxon>Bacteria</taxon>
        <taxon>Bacillati</taxon>
        <taxon>Bacillota</taxon>
        <taxon>Clostridia</taxon>
        <taxon>Lachnospirales</taxon>
        <taxon>Lachnospiraceae</taxon>
        <taxon>Anaerocolumna</taxon>
    </lineage>
</organism>
<dbReference type="OrthoDB" id="1848084at2"/>
<evidence type="ECO:0000313" key="1">
    <source>
        <dbReference type="EMBL" id="SHO46906.1"/>
    </source>
</evidence>
<protein>
    <submittedName>
        <fullName evidence="1">Uncharacterized protein</fullName>
    </submittedName>
</protein>
<keyword evidence="2" id="KW-1185">Reference proteome</keyword>
<evidence type="ECO:0000313" key="2">
    <source>
        <dbReference type="Proteomes" id="UP000184612"/>
    </source>
</evidence>
<sequence length="168" mass="19455">MKKWEEFIFEFYEMISNEERLVYQSIIEALVELDYTPMRKRTKGFILSFNNLAHNRVLARFGVREGGGKAFFGLRFSSCNNYSDKFAGVIRDRILSSNNRLAKCGECGYCKGDKFVYTYTFPNGESKDACGAFVLEIPDVTLSDVNEIKKLINEQHEYFMKNALYVPK</sequence>
<dbReference type="EMBL" id="FRFD01000004">
    <property type="protein sequence ID" value="SHO46906.1"/>
    <property type="molecule type" value="Genomic_DNA"/>
</dbReference>
<proteinExistence type="predicted"/>
<dbReference type="RefSeq" id="WP_073588065.1">
    <property type="nucleotide sequence ID" value="NZ_FRFD01000004.1"/>
</dbReference>
<reference evidence="1 2" key="1">
    <citation type="submission" date="2016-12" db="EMBL/GenBank/DDBJ databases">
        <authorList>
            <person name="Song W.-J."/>
            <person name="Kurnit D.M."/>
        </authorList>
    </citation>
    <scope>NUCLEOTIDE SEQUENCE [LARGE SCALE GENOMIC DNA]</scope>
    <source>
        <strain evidence="1 2">DSM 12503</strain>
    </source>
</reference>
<dbReference type="AlphaFoldDB" id="A0A1M7Y3Z2"/>